<keyword evidence="2" id="KW-0539">Nucleus</keyword>
<sequence>MAKAAKSPAKKASPKKIVKAKPAKKAAASPKKKSTRAKKDPNAPKRGATAYMIWLGENRSRLTKPGMAVTDVSKAAGVEWGNVKDKSKWEKAAAEDKKRYEKEMAAYKGGASPAKKAAKKTAKK</sequence>
<evidence type="ECO:0000256" key="1">
    <source>
        <dbReference type="ARBA" id="ARBA00023125"/>
    </source>
</evidence>
<evidence type="ECO:0000259" key="4">
    <source>
        <dbReference type="PROSITE" id="PS50118"/>
    </source>
</evidence>
<protein>
    <recommendedName>
        <fullName evidence="4">HMG box domain-containing protein</fullName>
    </recommendedName>
</protein>
<dbReference type="Pfam" id="PF00505">
    <property type="entry name" value="HMG_box"/>
    <property type="match status" value="1"/>
</dbReference>
<feature type="region of interest" description="Disordered" evidence="3">
    <location>
        <begin position="105"/>
        <end position="124"/>
    </location>
</feature>
<gene>
    <name evidence="5" type="ORF">PMAYCL1PPCAC_18720</name>
</gene>
<dbReference type="SMART" id="SM00398">
    <property type="entry name" value="HMG"/>
    <property type="match status" value="1"/>
</dbReference>
<dbReference type="GO" id="GO:0005634">
    <property type="term" value="C:nucleus"/>
    <property type="evidence" value="ECO:0007669"/>
    <property type="project" value="UniProtKB-UniRule"/>
</dbReference>
<feature type="compositionally biased region" description="Low complexity" evidence="3">
    <location>
        <begin position="106"/>
        <end position="115"/>
    </location>
</feature>
<proteinExistence type="predicted"/>
<evidence type="ECO:0000256" key="3">
    <source>
        <dbReference type="SAM" id="MobiDB-lite"/>
    </source>
</evidence>
<dbReference type="GO" id="GO:0006357">
    <property type="term" value="P:regulation of transcription by RNA polymerase II"/>
    <property type="evidence" value="ECO:0007669"/>
    <property type="project" value="TreeGrafter"/>
</dbReference>
<dbReference type="AlphaFoldDB" id="A0AAN5I1X3"/>
<keyword evidence="1 2" id="KW-0238">DNA-binding</keyword>
<feature type="compositionally biased region" description="Basic residues" evidence="3">
    <location>
        <begin position="8"/>
        <end position="36"/>
    </location>
</feature>
<dbReference type="Gene3D" id="1.10.30.10">
    <property type="entry name" value="High mobility group box domain"/>
    <property type="match status" value="1"/>
</dbReference>
<feature type="DNA-binding region" description="HMG box" evidence="2">
    <location>
        <begin position="44"/>
        <end position="108"/>
    </location>
</feature>
<name>A0AAN5I1X3_9BILA</name>
<dbReference type="InterPro" id="IPR036910">
    <property type="entry name" value="HMG_box_dom_sf"/>
</dbReference>
<dbReference type="PROSITE" id="PS50118">
    <property type="entry name" value="HMG_BOX_2"/>
    <property type="match status" value="1"/>
</dbReference>
<dbReference type="GO" id="GO:0003677">
    <property type="term" value="F:DNA binding"/>
    <property type="evidence" value="ECO:0007669"/>
    <property type="project" value="UniProtKB-UniRule"/>
</dbReference>
<dbReference type="EMBL" id="BTRK01000004">
    <property type="protein sequence ID" value="GMR48525.1"/>
    <property type="molecule type" value="Genomic_DNA"/>
</dbReference>
<accession>A0AAN5I1X3</accession>
<keyword evidence="6" id="KW-1185">Reference proteome</keyword>
<dbReference type="PANTHER" id="PTHR48112:SF22">
    <property type="entry name" value="MITOCHONDRIAL TRANSCRIPTION FACTOR A, ISOFORM B"/>
    <property type="match status" value="1"/>
</dbReference>
<organism evidence="5 6">
    <name type="scientific">Pristionchus mayeri</name>
    <dbReference type="NCBI Taxonomy" id="1317129"/>
    <lineage>
        <taxon>Eukaryota</taxon>
        <taxon>Metazoa</taxon>
        <taxon>Ecdysozoa</taxon>
        <taxon>Nematoda</taxon>
        <taxon>Chromadorea</taxon>
        <taxon>Rhabditida</taxon>
        <taxon>Rhabditina</taxon>
        <taxon>Diplogasteromorpha</taxon>
        <taxon>Diplogasteroidea</taxon>
        <taxon>Neodiplogasteridae</taxon>
        <taxon>Pristionchus</taxon>
    </lineage>
</organism>
<dbReference type="SUPFAM" id="SSF47095">
    <property type="entry name" value="HMG-box"/>
    <property type="match status" value="1"/>
</dbReference>
<dbReference type="PANTHER" id="PTHR48112">
    <property type="entry name" value="HIGH MOBILITY GROUP PROTEIN DSP1"/>
    <property type="match status" value="1"/>
</dbReference>
<evidence type="ECO:0000313" key="5">
    <source>
        <dbReference type="EMBL" id="GMR48525.1"/>
    </source>
</evidence>
<dbReference type="Proteomes" id="UP001328107">
    <property type="component" value="Unassembled WGS sequence"/>
</dbReference>
<evidence type="ECO:0000256" key="2">
    <source>
        <dbReference type="PROSITE-ProRule" id="PRU00267"/>
    </source>
</evidence>
<dbReference type="InterPro" id="IPR050342">
    <property type="entry name" value="HMGB"/>
</dbReference>
<dbReference type="InterPro" id="IPR009071">
    <property type="entry name" value="HMG_box_dom"/>
</dbReference>
<feature type="domain" description="HMG box" evidence="4">
    <location>
        <begin position="44"/>
        <end position="108"/>
    </location>
</feature>
<reference evidence="6" key="1">
    <citation type="submission" date="2022-10" db="EMBL/GenBank/DDBJ databases">
        <title>Genome assembly of Pristionchus species.</title>
        <authorList>
            <person name="Yoshida K."/>
            <person name="Sommer R.J."/>
        </authorList>
    </citation>
    <scope>NUCLEOTIDE SEQUENCE [LARGE SCALE GENOMIC DNA]</scope>
    <source>
        <strain evidence="6">RS5460</strain>
    </source>
</reference>
<comment type="caution">
    <text evidence="5">The sequence shown here is derived from an EMBL/GenBank/DDBJ whole genome shotgun (WGS) entry which is preliminary data.</text>
</comment>
<evidence type="ECO:0000313" key="6">
    <source>
        <dbReference type="Proteomes" id="UP001328107"/>
    </source>
</evidence>
<feature type="region of interest" description="Disordered" evidence="3">
    <location>
        <begin position="1"/>
        <end position="48"/>
    </location>
</feature>